<comment type="caution">
    <text evidence="3">The sequence shown here is derived from an EMBL/GenBank/DDBJ whole genome shotgun (WGS) entry which is preliminary data.</text>
</comment>
<protein>
    <submittedName>
        <fullName evidence="3">Uncharacterized protein</fullName>
    </submittedName>
</protein>
<keyword evidence="4" id="KW-1185">Reference proteome</keyword>
<name>A0A3N0AGY8_9ACTN</name>
<feature type="signal peptide" evidence="2">
    <location>
        <begin position="1"/>
        <end position="21"/>
    </location>
</feature>
<reference evidence="4" key="1">
    <citation type="submission" date="2018-05" db="EMBL/GenBank/DDBJ databases">
        <title>Genome Sequencing of selected type strains of the family Eggerthellaceae.</title>
        <authorList>
            <person name="Danylec N."/>
            <person name="Stoll D.A."/>
            <person name="Doetsch A."/>
            <person name="Huch M."/>
        </authorList>
    </citation>
    <scope>NUCLEOTIDE SEQUENCE [LARGE SCALE GENOMIC DNA]</scope>
    <source>
        <strain evidence="4">DSM 17537</strain>
    </source>
</reference>
<dbReference type="RefSeq" id="WP_123198213.1">
    <property type="nucleotide sequence ID" value="NZ_QICB01000003.1"/>
</dbReference>
<dbReference type="PROSITE" id="PS51257">
    <property type="entry name" value="PROKAR_LIPOPROTEIN"/>
    <property type="match status" value="1"/>
</dbReference>
<keyword evidence="1" id="KW-1133">Transmembrane helix</keyword>
<dbReference type="Proteomes" id="UP000267368">
    <property type="component" value="Unassembled WGS sequence"/>
</dbReference>
<keyword evidence="1" id="KW-0812">Transmembrane</keyword>
<dbReference type="AlphaFoldDB" id="A0A3N0AGY8"/>
<keyword evidence="1" id="KW-0472">Membrane</keyword>
<proteinExistence type="predicted"/>
<sequence length="119" mass="12499">MRRIFAYAALFAAACLLSFFAADVALDAVGAPAGITAESECPVVQGCATGQCHGFDNVPAPDGIHEMKCPEDGCASVDCHAWSALSDGYRRASGVSLMVWLLVPAMFACIAIVMVRKSR</sequence>
<feature type="chain" id="PRO_5018188849" evidence="2">
    <location>
        <begin position="22"/>
        <end position="119"/>
    </location>
</feature>
<accession>A0A3N0AGY8</accession>
<dbReference type="OrthoDB" id="3174774at2"/>
<evidence type="ECO:0000256" key="1">
    <source>
        <dbReference type="SAM" id="Phobius"/>
    </source>
</evidence>
<organism evidence="3 4">
    <name type="scientific">Slackia faecicanis</name>
    <dbReference type="NCBI Taxonomy" id="255723"/>
    <lineage>
        <taxon>Bacteria</taxon>
        <taxon>Bacillati</taxon>
        <taxon>Actinomycetota</taxon>
        <taxon>Coriobacteriia</taxon>
        <taxon>Eggerthellales</taxon>
        <taxon>Eggerthellaceae</taxon>
        <taxon>Slackia</taxon>
    </lineage>
</organism>
<evidence type="ECO:0000256" key="2">
    <source>
        <dbReference type="SAM" id="SignalP"/>
    </source>
</evidence>
<evidence type="ECO:0000313" key="3">
    <source>
        <dbReference type="EMBL" id="RNL19892.1"/>
    </source>
</evidence>
<evidence type="ECO:0000313" key="4">
    <source>
        <dbReference type="Proteomes" id="UP000267368"/>
    </source>
</evidence>
<gene>
    <name evidence="3" type="ORF">DMP07_05905</name>
</gene>
<keyword evidence="2" id="KW-0732">Signal</keyword>
<feature type="transmembrane region" description="Helical" evidence="1">
    <location>
        <begin position="97"/>
        <end position="115"/>
    </location>
</feature>
<dbReference type="EMBL" id="QICB01000003">
    <property type="protein sequence ID" value="RNL19892.1"/>
    <property type="molecule type" value="Genomic_DNA"/>
</dbReference>